<dbReference type="PANTHER" id="PTHR43674">
    <property type="entry name" value="NITRILASE C965.09-RELATED"/>
    <property type="match status" value="1"/>
</dbReference>
<protein>
    <submittedName>
        <fullName evidence="3">Nitrilase/cyanide hydratase and apolipoprotein N-acyltransferase</fullName>
    </submittedName>
</protein>
<gene>
    <name evidence="3" type="ORF">SBA1_1030006</name>
</gene>
<evidence type="ECO:0000313" key="4">
    <source>
        <dbReference type="Proteomes" id="UP000238701"/>
    </source>
</evidence>
<proteinExistence type="predicted"/>
<keyword evidence="3" id="KW-0808">Transferase</keyword>
<keyword evidence="3" id="KW-0449">Lipoprotein</keyword>
<keyword evidence="3" id="KW-0012">Acyltransferase</keyword>
<accession>A0A2U3JXB8</accession>
<sequence length="300" mass="33246">MPPEKFRVALIQMSCGPDPEQNLEKALSRVADAAGRGARVVCLPELFATQYFCQREDHSLFDLAETIPGPTSEKLSAAARSNGIVLIASLFEKRAAGVYHNTAATFDSDGSLRGLYRKMHIPDDPLYYEKFYFTPGDLGFRALDTSAGRLGTLVCWDQWYPEGARLTALQGAHVLFYPTAIGWHPAEKAEVGAAQHDAWRTIQRAHAIANGVYVAVVNRVGFETGNVRGKSAPGHGLEFWGGSFFCDPFGRVLAEASHDREEILVGDVDLKALEEIRRNWPFLRDRRIDSYASITSRLLD</sequence>
<feature type="domain" description="CN hydrolase" evidence="2">
    <location>
        <begin position="6"/>
        <end position="270"/>
    </location>
</feature>
<dbReference type="GO" id="GO:0050126">
    <property type="term" value="F:N-carbamoylputrescine amidase activity"/>
    <property type="evidence" value="ECO:0007669"/>
    <property type="project" value="TreeGrafter"/>
</dbReference>
<evidence type="ECO:0000313" key="3">
    <source>
        <dbReference type="EMBL" id="SPF32072.1"/>
    </source>
</evidence>
<reference evidence="4" key="1">
    <citation type="submission" date="2018-02" db="EMBL/GenBank/DDBJ databases">
        <authorList>
            <person name="Hausmann B."/>
        </authorList>
    </citation>
    <scope>NUCLEOTIDE SEQUENCE [LARGE SCALE GENOMIC DNA]</scope>
    <source>
        <strain evidence="4">Peat soil MAG SbA1</strain>
    </source>
</reference>
<dbReference type="Gene3D" id="3.60.110.10">
    <property type="entry name" value="Carbon-nitrogen hydrolase"/>
    <property type="match status" value="1"/>
</dbReference>
<dbReference type="SUPFAM" id="SSF56317">
    <property type="entry name" value="Carbon-nitrogen hydrolase"/>
    <property type="match status" value="1"/>
</dbReference>
<evidence type="ECO:0000256" key="1">
    <source>
        <dbReference type="ARBA" id="ARBA00022801"/>
    </source>
</evidence>
<dbReference type="OrthoDB" id="9811121at2"/>
<dbReference type="Proteomes" id="UP000238701">
    <property type="component" value="Unassembled WGS sequence"/>
</dbReference>
<dbReference type="GO" id="GO:0016746">
    <property type="term" value="F:acyltransferase activity"/>
    <property type="evidence" value="ECO:0007669"/>
    <property type="project" value="UniProtKB-KW"/>
</dbReference>
<dbReference type="InterPro" id="IPR036526">
    <property type="entry name" value="C-N_Hydrolase_sf"/>
</dbReference>
<organism evidence="3 4">
    <name type="scientific">Candidatus Sulfotelmatobacter kueseliae</name>
    <dbReference type="NCBI Taxonomy" id="2042962"/>
    <lineage>
        <taxon>Bacteria</taxon>
        <taxon>Pseudomonadati</taxon>
        <taxon>Acidobacteriota</taxon>
        <taxon>Terriglobia</taxon>
        <taxon>Terriglobales</taxon>
        <taxon>Candidatus Korobacteraceae</taxon>
        <taxon>Candidatus Sulfotelmatobacter</taxon>
    </lineage>
</organism>
<keyword evidence="1" id="KW-0378">Hydrolase</keyword>
<dbReference type="PROSITE" id="PS50263">
    <property type="entry name" value="CN_HYDROLASE"/>
    <property type="match status" value="1"/>
</dbReference>
<dbReference type="InterPro" id="IPR050345">
    <property type="entry name" value="Aliph_Amidase/BUP"/>
</dbReference>
<evidence type="ECO:0000259" key="2">
    <source>
        <dbReference type="PROSITE" id="PS50263"/>
    </source>
</evidence>
<dbReference type="CDD" id="cd07573">
    <property type="entry name" value="CPA"/>
    <property type="match status" value="1"/>
</dbReference>
<dbReference type="PANTHER" id="PTHR43674:SF2">
    <property type="entry name" value="BETA-UREIDOPROPIONASE"/>
    <property type="match status" value="1"/>
</dbReference>
<name>A0A2U3JXB8_9BACT</name>
<dbReference type="AlphaFoldDB" id="A0A2U3JXB8"/>
<dbReference type="EMBL" id="OMOD01000006">
    <property type="protein sequence ID" value="SPF32072.1"/>
    <property type="molecule type" value="Genomic_DNA"/>
</dbReference>
<dbReference type="FunFam" id="3.60.110.10:FF:000010">
    <property type="entry name" value="Carbon-nitrogen hydrolase"/>
    <property type="match status" value="1"/>
</dbReference>
<dbReference type="GO" id="GO:0033388">
    <property type="term" value="P:putrescine biosynthetic process from arginine"/>
    <property type="evidence" value="ECO:0007669"/>
    <property type="project" value="TreeGrafter"/>
</dbReference>
<dbReference type="InterPro" id="IPR003010">
    <property type="entry name" value="C-N_Hydrolase"/>
</dbReference>
<dbReference type="Pfam" id="PF00795">
    <property type="entry name" value="CN_hydrolase"/>
    <property type="match status" value="1"/>
</dbReference>